<dbReference type="PROSITE" id="PS50011">
    <property type="entry name" value="PROTEIN_KINASE_DOM"/>
    <property type="match status" value="1"/>
</dbReference>
<comment type="caution">
    <text evidence="7">The sequence shown here is derived from an EMBL/GenBank/DDBJ whole genome shotgun (WGS) entry which is preliminary data.</text>
</comment>
<evidence type="ECO:0000256" key="2">
    <source>
        <dbReference type="ARBA" id="ARBA00022741"/>
    </source>
</evidence>
<dbReference type="InterPro" id="IPR001245">
    <property type="entry name" value="Ser-Thr/Tyr_kinase_cat_dom"/>
</dbReference>
<feature type="compositionally biased region" description="Polar residues" evidence="5">
    <location>
        <begin position="1236"/>
        <end position="1248"/>
    </location>
</feature>
<feature type="compositionally biased region" description="Low complexity" evidence="5">
    <location>
        <begin position="1141"/>
        <end position="1164"/>
    </location>
</feature>
<dbReference type="PROSITE" id="PS00107">
    <property type="entry name" value="PROTEIN_KINASE_ATP"/>
    <property type="match status" value="1"/>
</dbReference>
<feature type="compositionally biased region" description="Low complexity" evidence="5">
    <location>
        <begin position="348"/>
        <end position="390"/>
    </location>
</feature>
<feature type="compositionally biased region" description="Low complexity" evidence="5">
    <location>
        <begin position="724"/>
        <end position="747"/>
    </location>
</feature>
<evidence type="ECO:0000313" key="7">
    <source>
        <dbReference type="EMBL" id="KAK8875996.1"/>
    </source>
</evidence>
<dbReference type="PANTHER" id="PTHR44329">
    <property type="entry name" value="SERINE/THREONINE-PROTEIN KINASE TNNI3K-RELATED"/>
    <property type="match status" value="1"/>
</dbReference>
<dbReference type="InterPro" id="IPR000719">
    <property type="entry name" value="Prot_kinase_dom"/>
</dbReference>
<dbReference type="Proteomes" id="UP001470230">
    <property type="component" value="Unassembled WGS sequence"/>
</dbReference>
<dbReference type="PANTHER" id="PTHR44329:SF298">
    <property type="entry name" value="MIXED LINEAGE KINASE DOMAIN-LIKE PROTEIN"/>
    <property type="match status" value="1"/>
</dbReference>
<feature type="region of interest" description="Disordered" evidence="5">
    <location>
        <begin position="413"/>
        <end position="469"/>
    </location>
</feature>
<feature type="region of interest" description="Disordered" evidence="5">
    <location>
        <begin position="345"/>
        <end position="392"/>
    </location>
</feature>
<dbReference type="EMBL" id="JAPFFF010000012">
    <property type="protein sequence ID" value="KAK8875996.1"/>
    <property type="molecule type" value="Genomic_DNA"/>
</dbReference>
<sequence length="1350" mass="152036">MTNEAPPTLDDAKLKSFVLQYSDLSFEKIIGSGANGDVYIGTHIPSKKRVAIKKLHDSETITQNDLPFRREIYTLSVIKNPFLLPFVGFTKTSPFCIVTKFIPGGSLYSNLRKEIEEEDTKKIKISIKSKSKTSTNFLNPTDLSIIGLCIAKGMKYLHKINIIHRDLKTQNILLDEKKLPVICDFGTSRQFDILSNSRPAMTGQCGTPNYMAPEFIKNESYDQSVDVYSYGVILWEMLTRETPYGGKDAPQVIYMILSNKMLEIPEDTPENLKKLILSCWSIDPSHRPTFSQIVKMFLDGEVFYEGTNRKHFEKTVQSICGERKDRRPRTKTSSCEYQQTPVLNYMPSSTINNNNTSNINANNNNNNSNAKSNNNNVVASRNNNAAGARNTSLYKKPIKPRIMTTNNFIQFNDEDEEVDNNNNNNKNADDEDSKEMDGIEFEQDENDDKNAIKAPTSQSRPKIPKKAILSNEQRKNIAFRRHIAQLTTLYIRGIETGTDQQIRNSIAFIESHASDPALAKVEIWPKLLPVIYNSISSKPGIVPALQTLSLRLAESPYVLSSISSVQELHRFLRPETFDLFLYVVNFVPQVVTIQMINTLFAYSLPHQQQQEESDNDILISQSQNQQIIGQPIIPTKNYKSLNNDSMSSISSNQQLLNPFLASPKSFDSNQWKSPFNEPKKDISFSSSNDNLTRYQNGGFGSYQKSILEDNSRDPFLRNTATNESQQTKTKAKTKASNNSKENTSENKPTSGPSSMQIMSSQLSVTEKATILLCIILGQFQNNYEIRNHIIKFFVENAVKFADVNGGHLVLRTLLNNGLVTKEMFSSFSHSDIAENIIAVYSCIFSINQNSNQSQNLDSNLTNNRKSINEKVTNYVPNYFTLSQILEHMLSINPKLRNCAYEFIFRHGDHAANKPLLNITETLLKSIMMYHPNGTERAILLLCRIACDTSSNQILLQENVSSQWLLKMSPITAPPLMRLFVVLFKDEKLRYKMITSPQNESSSSISSSSSNSKHIHKYFENIAASNSHSDMKSKKGSSYLSDISEVKLNRMSAIFLSNVVKNGDNQAFLTVCWVLSQTLLNCEFVSILEDQEVVKNITEKFNATKNVYAIRVICAALMQISKGFLTYDSTVKRQSKHKSSRRPNNNNNKNQLLHSNSHSSDQLNNDVFVMNPSSDMLFENLTGNNNNNNNGNQHSLLCGGDSYYSDTNSFFSVSTSSPSFVSFNDASEIDTPLATANLTSHSSTNSPRYNSNSNLNQQDDSLEIVPVLKKSSMSFNRIVLTCLKLISERNEATKECLFLLASLSQHTETHDTLMKANCISVLSPFRNSDECVQPIKVIISQLKASGCIKNF</sequence>
<keyword evidence="1" id="KW-0418">Kinase</keyword>
<dbReference type="InterPro" id="IPR051681">
    <property type="entry name" value="Ser/Thr_Kinases-Pseudokinases"/>
</dbReference>
<organism evidence="7 8">
    <name type="scientific">Tritrichomonas musculus</name>
    <dbReference type="NCBI Taxonomy" id="1915356"/>
    <lineage>
        <taxon>Eukaryota</taxon>
        <taxon>Metamonada</taxon>
        <taxon>Parabasalia</taxon>
        <taxon>Tritrichomonadida</taxon>
        <taxon>Tritrichomonadidae</taxon>
        <taxon>Tritrichomonas</taxon>
    </lineage>
</organism>
<dbReference type="Gene3D" id="1.10.510.10">
    <property type="entry name" value="Transferase(Phosphotransferase) domain 1"/>
    <property type="match status" value="1"/>
</dbReference>
<accession>A0ABR2JF00</accession>
<proteinExistence type="predicted"/>
<keyword evidence="3 4" id="KW-0067">ATP-binding</keyword>
<evidence type="ECO:0000259" key="6">
    <source>
        <dbReference type="PROSITE" id="PS50011"/>
    </source>
</evidence>
<dbReference type="Gene3D" id="3.30.200.20">
    <property type="entry name" value="Phosphorylase Kinase, domain 1"/>
    <property type="match status" value="1"/>
</dbReference>
<dbReference type="PROSITE" id="PS00108">
    <property type="entry name" value="PROTEIN_KINASE_ST"/>
    <property type="match status" value="1"/>
</dbReference>
<evidence type="ECO:0000256" key="4">
    <source>
        <dbReference type="PROSITE-ProRule" id="PRU10141"/>
    </source>
</evidence>
<evidence type="ECO:0000256" key="1">
    <source>
        <dbReference type="ARBA" id="ARBA00022527"/>
    </source>
</evidence>
<dbReference type="SMART" id="SM00220">
    <property type="entry name" value="S_TKc"/>
    <property type="match status" value="1"/>
</dbReference>
<dbReference type="CDD" id="cd13999">
    <property type="entry name" value="STKc_MAP3K-like"/>
    <property type="match status" value="1"/>
</dbReference>
<feature type="binding site" evidence="4">
    <location>
        <position position="54"/>
    </location>
    <ligand>
        <name>ATP</name>
        <dbReference type="ChEBI" id="CHEBI:30616"/>
    </ligand>
</feature>
<dbReference type="InterPro" id="IPR008271">
    <property type="entry name" value="Ser/Thr_kinase_AS"/>
</dbReference>
<protein>
    <recommendedName>
        <fullName evidence="6">Protein kinase domain-containing protein</fullName>
    </recommendedName>
</protein>
<evidence type="ECO:0000256" key="5">
    <source>
        <dbReference type="SAM" id="MobiDB-lite"/>
    </source>
</evidence>
<feature type="domain" description="Protein kinase" evidence="6">
    <location>
        <begin position="24"/>
        <end position="304"/>
    </location>
</feature>
<dbReference type="InterPro" id="IPR011009">
    <property type="entry name" value="Kinase-like_dom_sf"/>
</dbReference>
<keyword evidence="2 4" id="KW-0547">Nucleotide-binding</keyword>
<dbReference type="SUPFAM" id="SSF56112">
    <property type="entry name" value="Protein kinase-like (PK-like)"/>
    <property type="match status" value="1"/>
</dbReference>
<reference evidence="7 8" key="1">
    <citation type="submission" date="2024-04" db="EMBL/GenBank/DDBJ databases">
        <title>Tritrichomonas musculus Genome.</title>
        <authorList>
            <person name="Alves-Ferreira E."/>
            <person name="Grigg M."/>
            <person name="Lorenzi H."/>
            <person name="Galac M."/>
        </authorList>
    </citation>
    <scope>NUCLEOTIDE SEQUENCE [LARGE SCALE GENOMIC DNA]</scope>
    <source>
        <strain evidence="7 8">EAF2021</strain>
    </source>
</reference>
<evidence type="ECO:0000313" key="8">
    <source>
        <dbReference type="Proteomes" id="UP001470230"/>
    </source>
</evidence>
<evidence type="ECO:0000256" key="3">
    <source>
        <dbReference type="ARBA" id="ARBA00022840"/>
    </source>
</evidence>
<keyword evidence="8" id="KW-1185">Reference proteome</keyword>
<feature type="compositionally biased region" description="Acidic residues" evidence="5">
    <location>
        <begin position="429"/>
        <end position="447"/>
    </location>
</feature>
<feature type="region of interest" description="Disordered" evidence="5">
    <location>
        <begin position="710"/>
        <end position="758"/>
    </location>
</feature>
<name>A0ABR2JF00_9EUKA</name>
<dbReference type="PRINTS" id="PR00109">
    <property type="entry name" value="TYRKINASE"/>
</dbReference>
<dbReference type="Pfam" id="PF07714">
    <property type="entry name" value="PK_Tyr_Ser-Thr"/>
    <property type="match status" value="1"/>
</dbReference>
<gene>
    <name evidence="7" type="ORF">M9Y10_006179</name>
</gene>
<dbReference type="InterPro" id="IPR017441">
    <property type="entry name" value="Protein_kinase_ATP_BS"/>
</dbReference>
<feature type="region of interest" description="Disordered" evidence="5">
    <location>
        <begin position="1236"/>
        <end position="1255"/>
    </location>
</feature>
<feature type="region of interest" description="Disordered" evidence="5">
    <location>
        <begin position="1131"/>
        <end position="1164"/>
    </location>
</feature>
<keyword evidence="1" id="KW-0723">Serine/threonine-protein kinase</keyword>
<keyword evidence="1" id="KW-0808">Transferase</keyword>
<feature type="compositionally biased region" description="Polar residues" evidence="5">
    <location>
        <begin position="748"/>
        <end position="758"/>
    </location>
</feature>